<gene>
    <name evidence="1" type="ORF">PAPYR_11331</name>
</gene>
<dbReference type="EMBL" id="JAPMOS010000189">
    <property type="protein sequence ID" value="KAJ4454058.1"/>
    <property type="molecule type" value="Genomic_DNA"/>
</dbReference>
<reference evidence="1" key="1">
    <citation type="journal article" date="2022" name="bioRxiv">
        <title>Genomics of Preaxostyla Flagellates Illuminates Evolutionary Transitions and the Path Towards Mitochondrial Loss.</title>
        <authorList>
            <person name="Novak L.V.F."/>
            <person name="Treitli S.C."/>
            <person name="Pyrih J."/>
            <person name="Halakuc P."/>
            <person name="Pipaliya S.V."/>
            <person name="Vacek V."/>
            <person name="Brzon O."/>
            <person name="Soukal P."/>
            <person name="Eme L."/>
            <person name="Dacks J.B."/>
            <person name="Karnkowska A."/>
            <person name="Elias M."/>
            <person name="Hampl V."/>
        </authorList>
    </citation>
    <scope>NUCLEOTIDE SEQUENCE</scope>
    <source>
        <strain evidence="1">RCP-MX</strain>
    </source>
</reference>
<organism evidence="1 2">
    <name type="scientific">Paratrimastix pyriformis</name>
    <dbReference type="NCBI Taxonomy" id="342808"/>
    <lineage>
        <taxon>Eukaryota</taxon>
        <taxon>Metamonada</taxon>
        <taxon>Preaxostyla</taxon>
        <taxon>Paratrimastigidae</taxon>
        <taxon>Paratrimastix</taxon>
    </lineage>
</organism>
<comment type="caution">
    <text evidence="1">The sequence shown here is derived from an EMBL/GenBank/DDBJ whole genome shotgun (WGS) entry which is preliminary data.</text>
</comment>
<evidence type="ECO:0000313" key="2">
    <source>
        <dbReference type="Proteomes" id="UP001141327"/>
    </source>
</evidence>
<dbReference type="Proteomes" id="UP001141327">
    <property type="component" value="Unassembled WGS sequence"/>
</dbReference>
<name>A0ABQ8U5R7_9EUKA</name>
<protein>
    <submittedName>
        <fullName evidence="1">Uncharacterized protein</fullName>
    </submittedName>
</protein>
<accession>A0ABQ8U5R7</accession>
<proteinExistence type="predicted"/>
<evidence type="ECO:0000313" key="1">
    <source>
        <dbReference type="EMBL" id="KAJ4454058.1"/>
    </source>
</evidence>
<sequence length="162" mass="17115">MSGGTLSVTASIAADHGAIASLDAPLFPRVCELAMTVMPVVYEADPAATKTTAVLNAYRQCFGLNVPSAPATLRQAEYDWGTILRVATTPSLPPLSQALWTLPVPWPGAPNAARTPGYEGYVPAEVVAAVLGRRAEMGVEPYPPLEEDEKRDVAAVREAIRG</sequence>
<keyword evidence="2" id="KW-1185">Reference proteome</keyword>